<organism evidence="9 10">
    <name type="scientific">Abeliophyllum distichum</name>
    <dbReference type="NCBI Taxonomy" id="126358"/>
    <lineage>
        <taxon>Eukaryota</taxon>
        <taxon>Viridiplantae</taxon>
        <taxon>Streptophyta</taxon>
        <taxon>Embryophyta</taxon>
        <taxon>Tracheophyta</taxon>
        <taxon>Spermatophyta</taxon>
        <taxon>Magnoliopsida</taxon>
        <taxon>eudicotyledons</taxon>
        <taxon>Gunneridae</taxon>
        <taxon>Pentapetalae</taxon>
        <taxon>asterids</taxon>
        <taxon>lamiids</taxon>
        <taxon>Lamiales</taxon>
        <taxon>Oleaceae</taxon>
        <taxon>Forsythieae</taxon>
        <taxon>Abeliophyllum</taxon>
    </lineage>
</organism>
<keyword evidence="2" id="KW-0611">Plant defense</keyword>
<evidence type="ECO:0000256" key="1">
    <source>
        <dbReference type="ARBA" id="ARBA00004123"/>
    </source>
</evidence>
<dbReference type="Proteomes" id="UP001604336">
    <property type="component" value="Unassembled WGS sequence"/>
</dbReference>
<evidence type="ECO:0000313" key="10">
    <source>
        <dbReference type="Proteomes" id="UP001604336"/>
    </source>
</evidence>
<keyword evidence="4" id="KW-0238">DNA-binding</keyword>
<feature type="region of interest" description="Disordered" evidence="7">
    <location>
        <begin position="30"/>
        <end position="51"/>
    </location>
</feature>
<name>A0ABD1SW01_9LAMI</name>
<dbReference type="SMART" id="SM00380">
    <property type="entry name" value="AP2"/>
    <property type="match status" value="1"/>
</dbReference>
<evidence type="ECO:0000256" key="6">
    <source>
        <dbReference type="ARBA" id="ARBA00023242"/>
    </source>
</evidence>
<evidence type="ECO:0000313" key="9">
    <source>
        <dbReference type="EMBL" id="KAL2504607.1"/>
    </source>
</evidence>
<keyword evidence="5" id="KW-0804">Transcription</keyword>
<feature type="region of interest" description="Disordered" evidence="7">
    <location>
        <begin position="286"/>
        <end position="311"/>
    </location>
</feature>
<dbReference type="PANTHER" id="PTHR31190">
    <property type="entry name" value="DNA-BINDING DOMAIN"/>
    <property type="match status" value="1"/>
</dbReference>
<dbReference type="GO" id="GO:0003677">
    <property type="term" value="F:DNA binding"/>
    <property type="evidence" value="ECO:0007669"/>
    <property type="project" value="UniProtKB-KW"/>
</dbReference>
<evidence type="ECO:0000256" key="4">
    <source>
        <dbReference type="ARBA" id="ARBA00023125"/>
    </source>
</evidence>
<keyword evidence="6" id="KW-0539">Nucleus</keyword>
<evidence type="ECO:0000256" key="5">
    <source>
        <dbReference type="ARBA" id="ARBA00023163"/>
    </source>
</evidence>
<protein>
    <submittedName>
        <fullName evidence="9">Ethylene-responsive transcription factor ABR1</fullName>
    </submittedName>
</protein>
<comment type="caution">
    <text evidence="9">The sequence shown here is derived from an EMBL/GenBank/DDBJ whole genome shotgun (WGS) entry which is preliminary data.</text>
</comment>
<dbReference type="CDD" id="cd00018">
    <property type="entry name" value="AP2"/>
    <property type="match status" value="1"/>
</dbReference>
<evidence type="ECO:0000256" key="3">
    <source>
        <dbReference type="ARBA" id="ARBA00023015"/>
    </source>
</evidence>
<gene>
    <name evidence="9" type="ORF">Adt_20228</name>
</gene>
<comment type="subcellular location">
    <subcellularLocation>
        <location evidence="1">Nucleus</location>
    </subcellularLocation>
</comment>
<keyword evidence="3" id="KW-0805">Transcription regulation</keyword>
<accession>A0ABD1SW01</accession>
<dbReference type="GO" id="GO:0006952">
    <property type="term" value="P:defense response"/>
    <property type="evidence" value="ECO:0007669"/>
    <property type="project" value="UniProtKB-KW"/>
</dbReference>
<dbReference type="PROSITE" id="PS51032">
    <property type="entry name" value="AP2_ERF"/>
    <property type="match status" value="1"/>
</dbReference>
<dbReference type="SUPFAM" id="SSF54171">
    <property type="entry name" value="DNA-binding domain"/>
    <property type="match status" value="1"/>
</dbReference>
<feature type="domain" description="AP2/ERF" evidence="8">
    <location>
        <begin position="127"/>
        <end position="184"/>
    </location>
</feature>
<dbReference type="InterPro" id="IPR016177">
    <property type="entry name" value="DNA-bd_dom_sf"/>
</dbReference>
<dbReference type="PRINTS" id="PR00367">
    <property type="entry name" value="ETHRSPELEMNT"/>
</dbReference>
<dbReference type="InterPro" id="IPR044808">
    <property type="entry name" value="ERF_plant"/>
</dbReference>
<sequence>MDSGFNREQEMETMVAALTHVVAGDVNEDVVDAGGGGGGGAATAPSGSDPSAWLWSVGDKRGREEHINEQFSESDARICSAYNDFSIGSSSMGSATEDPRIQTSAVYTYIPTYDNNMESHEGIPRRKYRGVRMRPWGKWAAEIRDPYKAARVWLGTFDYAEDAARAYDEAALRFRGNKAKLNFPENVRLLTSSSSSSISCSPNTRFSVLTSSEAIVHTQAQSIIPSGDEFMNLNGIQRQPTSLLDQLFSSATSSTSQSSSSSPYDHSISSTTTSFPLFFSAQPSDNLTAANSPNSEADFSWGDSNRQTSSG</sequence>
<dbReference type="AlphaFoldDB" id="A0ABD1SW01"/>
<dbReference type="Pfam" id="PF00847">
    <property type="entry name" value="AP2"/>
    <property type="match status" value="1"/>
</dbReference>
<evidence type="ECO:0000256" key="7">
    <source>
        <dbReference type="SAM" id="MobiDB-lite"/>
    </source>
</evidence>
<dbReference type="FunFam" id="3.30.730.10:FF:000001">
    <property type="entry name" value="Ethylene-responsive transcription factor 2"/>
    <property type="match status" value="1"/>
</dbReference>
<evidence type="ECO:0000256" key="2">
    <source>
        <dbReference type="ARBA" id="ARBA00022821"/>
    </source>
</evidence>
<dbReference type="Gene3D" id="3.30.730.10">
    <property type="entry name" value="AP2/ERF domain"/>
    <property type="match status" value="1"/>
</dbReference>
<dbReference type="GO" id="GO:0005634">
    <property type="term" value="C:nucleus"/>
    <property type="evidence" value="ECO:0007669"/>
    <property type="project" value="UniProtKB-SubCell"/>
</dbReference>
<dbReference type="InterPro" id="IPR036955">
    <property type="entry name" value="AP2/ERF_dom_sf"/>
</dbReference>
<dbReference type="EMBL" id="JBFOLK010000006">
    <property type="protein sequence ID" value="KAL2504607.1"/>
    <property type="molecule type" value="Genomic_DNA"/>
</dbReference>
<evidence type="ECO:0000259" key="8">
    <source>
        <dbReference type="PROSITE" id="PS51032"/>
    </source>
</evidence>
<keyword evidence="10" id="KW-1185">Reference proteome</keyword>
<reference evidence="10" key="1">
    <citation type="submission" date="2024-07" db="EMBL/GenBank/DDBJ databases">
        <title>Two chromosome-level genome assemblies of Korean endemic species Abeliophyllum distichum and Forsythia ovata (Oleaceae).</title>
        <authorList>
            <person name="Jang H."/>
        </authorList>
    </citation>
    <scope>NUCLEOTIDE SEQUENCE [LARGE SCALE GENOMIC DNA]</scope>
</reference>
<dbReference type="PANTHER" id="PTHR31190:SF466">
    <property type="entry name" value="ETHYLENE-RESPONSIVE TRANSCRIPTION FACTOR ABR1-LIKE"/>
    <property type="match status" value="1"/>
</dbReference>
<proteinExistence type="predicted"/>
<dbReference type="InterPro" id="IPR001471">
    <property type="entry name" value="AP2/ERF_dom"/>
</dbReference>